<accession>A0A328EJS8</accession>
<gene>
    <name evidence="1" type="ORF">C1G87_1598</name>
</gene>
<reference evidence="1 2" key="1">
    <citation type="submission" date="2018-05" db="EMBL/GenBank/DDBJ databases">
        <title>Draft genome sequences of Dehalococcoides mccartyi strains RC and KS.</title>
        <authorList>
            <person name="Higgins S.A."/>
            <person name="Padilla-Crespo E."/>
            <person name="Loeffler F.E."/>
        </authorList>
    </citation>
    <scope>NUCLEOTIDE SEQUENCE [LARGE SCALE GENOMIC DNA]</scope>
    <source>
        <strain evidence="1 2">RC</strain>
    </source>
</reference>
<evidence type="ECO:0000313" key="1">
    <source>
        <dbReference type="EMBL" id="RAL68832.1"/>
    </source>
</evidence>
<organism evidence="1 2">
    <name type="scientific">Dehalococcoides mccartyi</name>
    <dbReference type="NCBI Taxonomy" id="61435"/>
    <lineage>
        <taxon>Bacteria</taxon>
        <taxon>Bacillati</taxon>
        <taxon>Chloroflexota</taxon>
        <taxon>Dehalococcoidia</taxon>
        <taxon>Dehalococcoidales</taxon>
        <taxon>Dehalococcoidaceae</taxon>
        <taxon>Dehalococcoides</taxon>
    </lineage>
</organism>
<protein>
    <recommendedName>
        <fullName evidence="3">Type I restriction endonuclease subunit M</fullName>
    </recommendedName>
</protein>
<sequence length="105" mass="11843">MNTLFVINAAFNTGQIVATRGVFDLACQNPDFAQFVQKSLNRHVKGDWGDVDDEDKQANDQALKQDTRLLSSYNDDRFPKNGVATIWIITEADRSATTILFPDEY</sequence>
<dbReference type="AlphaFoldDB" id="A0A328EJS8"/>
<evidence type="ECO:0008006" key="3">
    <source>
        <dbReference type="Google" id="ProtNLM"/>
    </source>
</evidence>
<dbReference type="Proteomes" id="UP000249146">
    <property type="component" value="Unassembled WGS sequence"/>
</dbReference>
<proteinExistence type="predicted"/>
<comment type="caution">
    <text evidence="1">The sequence shown here is derived from an EMBL/GenBank/DDBJ whole genome shotgun (WGS) entry which is preliminary data.</text>
</comment>
<name>A0A328EJS8_9CHLR</name>
<dbReference type="EMBL" id="QGLC01000025">
    <property type="protein sequence ID" value="RAL68832.1"/>
    <property type="molecule type" value="Genomic_DNA"/>
</dbReference>
<evidence type="ECO:0000313" key="2">
    <source>
        <dbReference type="Proteomes" id="UP000249146"/>
    </source>
</evidence>